<dbReference type="AlphaFoldDB" id="A0A1F5EUG5"/>
<dbReference type="PANTHER" id="PTHR36174">
    <property type="entry name" value="LIPID II:GLYCINE GLYCYLTRANSFERASE"/>
    <property type="match status" value="1"/>
</dbReference>
<keyword evidence="4" id="KW-0573">Peptidoglycan synthesis</keyword>
<organism evidence="7 8">
    <name type="scientific">Candidatus Collierbacteria bacterium RIFCSPHIGHO2_01_FULL_50_25</name>
    <dbReference type="NCBI Taxonomy" id="1817722"/>
    <lineage>
        <taxon>Bacteria</taxon>
        <taxon>Candidatus Collieribacteriota</taxon>
    </lineage>
</organism>
<proteinExistence type="inferred from homology"/>
<evidence type="ECO:0000313" key="7">
    <source>
        <dbReference type="EMBL" id="OGD71048.1"/>
    </source>
</evidence>
<name>A0A1F5EUG5_9BACT</name>
<dbReference type="EMBL" id="MFAG01000041">
    <property type="protein sequence ID" value="OGD71048.1"/>
    <property type="molecule type" value="Genomic_DNA"/>
</dbReference>
<protein>
    <recommendedName>
        <fullName evidence="9">BioF2-like acetyltransferase domain-containing protein</fullName>
    </recommendedName>
</protein>
<gene>
    <name evidence="7" type="ORF">A2703_01260</name>
</gene>
<dbReference type="STRING" id="1817722.A2703_01260"/>
<dbReference type="GO" id="GO:0016755">
    <property type="term" value="F:aminoacyltransferase activity"/>
    <property type="evidence" value="ECO:0007669"/>
    <property type="project" value="InterPro"/>
</dbReference>
<keyword evidence="2" id="KW-0808">Transferase</keyword>
<evidence type="ECO:0000256" key="4">
    <source>
        <dbReference type="ARBA" id="ARBA00022984"/>
    </source>
</evidence>
<dbReference type="GO" id="GO:0071555">
    <property type="term" value="P:cell wall organization"/>
    <property type="evidence" value="ECO:0007669"/>
    <property type="project" value="UniProtKB-KW"/>
</dbReference>
<dbReference type="InterPro" id="IPR016181">
    <property type="entry name" value="Acyl_CoA_acyltransferase"/>
</dbReference>
<keyword evidence="6" id="KW-0961">Cell wall biogenesis/degradation</keyword>
<dbReference type="InterPro" id="IPR003447">
    <property type="entry name" value="FEMABX"/>
</dbReference>
<dbReference type="Pfam" id="PF02388">
    <property type="entry name" value="FemAB"/>
    <property type="match status" value="2"/>
</dbReference>
<dbReference type="GO" id="GO:0008360">
    <property type="term" value="P:regulation of cell shape"/>
    <property type="evidence" value="ECO:0007669"/>
    <property type="project" value="UniProtKB-KW"/>
</dbReference>
<dbReference type="PANTHER" id="PTHR36174:SF1">
    <property type="entry name" value="LIPID II:GLYCINE GLYCYLTRANSFERASE"/>
    <property type="match status" value="1"/>
</dbReference>
<sequence>MIKEVRFRERRSFDKLAAHPLQSWAWGEFREKTGVAVIRLGRYQKSRLVETAQVTIHPIPHLPFSIGYWPKGVVPSKVMVEAVKKELQKRRAIMVKLEPNEIKNQETQEAIKKFGGRTGLIGGRSLFTRWSFWLDLTKSEAELLSGMKQKTRYNTRLAEKKKVVITEDNSPEAFEEYWKLTEETTKRQGFYAHTKKYHQLMFNTLQPMGIAHLFVAKHEERTLATWIIFVLNGIMYYPYGASTRDDRNVFGSNLLMWEVIKFGKRNGCGLFDMWGSPGPSPRPSDPWAGFHRFKEGYGAKLVEFVGTYDLVINPLLYWPYRAGEEVRWVLLRLLRKIS</sequence>
<evidence type="ECO:0000256" key="2">
    <source>
        <dbReference type="ARBA" id="ARBA00022679"/>
    </source>
</evidence>
<reference evidence="7 8" key="1">
    <citation type="journal article" date="2016" name="Nat. Commun.">
        <title>Thousands of microbial genomes shed light on interconnected biogeochemical processes in an aquifer system.</title>
        <authorList>
            <person name="Anantharaman K."/>
            <person name="Brown C.T."/>
            <person name="Hug L.A."/>
            <person name="Sharon I."/>
            <person name="Castelle C.J."/>
            <person name="Probst A.J."/>
            <person name="Thomas B.C."/>
            <person name="Singh A."/>
            <person name="Wilkins M.J."/>
            <person name="Karaoz U."/>
            <person name="Brodie E.L."/>
            <person name="Williams K.H."/>
            <person name="Hubbard S.S."/>
            <person name="Banfield J.F."/>
        </authorList>
    </citation>
    <scope>NUCLEOTIDE SEQUENCE [LARGE SCALE GENOMIC DNA]</scope>
</reference>
<dbReference type="PROSITE" id="PS51191">
    <property type="entry name" value="FEMABX"/>
    <property type="match status" value="1"/>
</dbReference>
<evidence type="ECO:0000256" key="1">
    <source>
        <dbReference type="ARBA" id="ARBA00009943"/>
    </source>
</evidence>
<keyword evidence="5" id="KW-0012">Acyltransferase</keyword>
<dbReference type="SUPFAM" id="SSF55729">
    <property type="entry name" value="Acyl-CoA N-acyltransferases (Nat)"/>
    <property type="match status" value="2"/>
</dbReference>
<dbReference type="GO" id="GO:0009252">
    <property type="term" value="P:peptidoglycan biosynthetic process"/>
    <property type="evidence" value="ECO:0007669"/>
    <property type="project" value="UniProtKB-KW"/>
</dbReference>
<dbReference type="InterPro" id="IPR050644">
    <property type="entry name" value="PG_Glycine_Bridge_Synth"/>
</dbReference>
<evidence type="ECO:0000256" key="5">
    <source>
        <dbReference type="ARBA" id="ARBA00023315"/>
    </source>
</evidence>
<evidence type="ECO:0000256" key="3">
    <source>
        <dbReference type="ARBA" id="ARBA00022960"/>
    </source>
</evidence>
<evidence type="ECO:0000313" key="8">
    <source>
        <dbReference type="Proteomes" id="UP000177979"/>
    </source>
</evidence>
<evidence type="ECO:0000256" key="6">
    <source>
        <dbReference type="ARBA" id="ARBA00023316"/>
    </source>
</evidence>
<dbReference type="Gene3D" id="3.40.630.30">
    <property type="match status" value="2"/>
</dbReference>
<accession>A0A1F5EUG5</accession>
<comment type="caution">
    <text evidence="7">The sequence shown here is derived from an EMBL/GenBank/DDBJ whole genome shotgun (WGS) entry which is preliminary data.</text>
</comment>
<evidence type="ECO:0008006" key="9">
    <source>
        <dbReference type="Google" id="ProtNLM"/>
    </source>
</evidence>
<comment type="similarity">
    <text evidence="1">Belongs to the FemABX family.</text>
</comment>
<dbReference type="Proteomes" id="UP000177979">
    <property type="component" value="Unassembled WGS sequence"/>
</dbReference>
<keyword evidence="3" id="KW-0133">Cell shape</keyword>